<dbReference type="NCBIfam" id="TIGR02532">
    <property type="entry name" value="IV_pilin_GFxxxE"/>
    <property type="match status" value="1"/>
</dbReference>
<keyword evidence="4" id="KW-0488">Methylation</keyword>
<dbReference type="AlphaFoldDB" id="A0A1I1RCN6"/>
<gene>
    <name evidence="14" type="ORF">SAMN05216372_10192</name>
</gene>
<dbReference type="EMBL" id="FOMO01000001">
    <property type="protein sequence ID" value="SFD32101.1"/>
    <property type="molecule type" value="Genomic_DNA"/>
</dbReference>
<keyword evidence="7 12" id="KW-1133">Transmembrane helix</keyword>
<evidence type="ECO:0000256" key="3">
    <source>
        <dbReference type="ARBA" id="ARBA00022475"/>
    </source>
</evidence>
<evidence type="ECO:0000313" key="14">
    <source>
        <dbReference type="EMBL" id="SFD32101.1"/>
    </source>
</evidence>
<feature type="compositionally biased region" description="Basic and acidic residues" evidence="11">
    <location>
        <begin position="158"/>
        <end position="168"/>
    </location>
</feature>
<dbReference type="Pfam" id="PF07963">
    <property type="entry name" value="N_methyl"/>
    <property type="match status" value="1"/>
</dbReference>
<evidence type="ECO:0000256" key="5">
    <source>
        <dbReference type="ARBA" id="ARBA00022519"/>
    </source>
</evidence>
<evidence type="ECO:0000313" key="15">
    <source>
        <dbReference type="Proteomes" id="UP000243950"/>
    </source>
</evidence>
<keyword evidence="8 12" id="KW-0472">Membrane</keyword>
<keyword evidence="3" id="KW-1003">Cell membrane</keyword>
<dbReference type="Proteomes" id="UP000243950">
    <property type="component" value="Unassembled WGS sequence"/>
</dbReference>
<feature type="domain" description="General secretion pathway GspH" evidence="13">
    <location>
        <begin position="56"/>
        <end position="131"/>
    </location>
</feature>
<evidence type="ECO:0000256" key="10">
    <source>
        <dbReference type="ARBA" id="ARBA00030775"/>
    </source>
</evidence>
<dbReference type="Pfam" id="PF12019">
    <property type="entry name" value="GspH"/>
    <property type="match status" value="1"/>
</dbReference>
<dbReference type="PRINTS" id="PR00885">
    <property type="entry name" value="BCTERIALGSPH"/>
</dbReference>
<evidence type="ECO:0000256" key="12">
    <source>
        <dbReference type="SAM" id="Phobius"/>
    </source>
</evidence>
<evidence type="ECO:0000256" key="11">
    <source>
        <dbReference type="SAM" id="MobiDB-lite"/>
    </source>
</evidence>
<evidence type="ECO:0000256" key="9">
    <source>
        <dbReference type="ARBA" id="ARBA00025772"/>
    </source>
</evidence>
<name>A0A1I1RCN6_PSEOC</name>
<dbReference type="GO" id="GO:0015628">
    <property type="term" value="P:protein secretion by the type II secretion system"/>
    <property type="evidence" value="ECO:0007669"/>
    <property type="project" value="InterPro"/>
</dbReference>
<dbReference type="Gene3D" id="3.30.700.10">
    <property type="entry name" value="Glycoprotein, Type 4 Pilin"/>
    <property type="match status" value="1"/>
</dbReference>
<dbReference type="GO" id="GO:0015627">
    <property type="term" value="C:type II protein secretion system complex"/>
    <property type="evidence" value="ECO:0007669"/>
    <property type="project" value="InterPro"/>
</dbReference>
<dbReference type="SUPFAM" id="SSF54523">
    <property type="entry name" value="Pili subunits"/>
    <property type="match status" value="1"/>
</dbReference>
<feature type="region of interest" description="Disordered" evidence="11">
    <location>
        <begin position="143"/>
        <end position="168"/>
    </location>
</feature>
<reference evidence="15" key="1">
    <citation type="submission" date="2016-10" db="EMBL/GenBank/DDBJ databases">
        <authorList>
            <person name="Varghese N."/>
            <person name="Submissions S."/>
        </authorList>
    </citation>
    <scope>NUCLEOTIDE SEQUENCE [LARGE SCALE GENOMIC DNA]</scope>
    <source>
        <strain evidence="15">JCM 2783</strain>
    </source>
</reference>
<protein>
    <recommendedName>
        <fullName evidence="2">Type II secretion system protein H</fullName>
    </recommendedName>
    <alternativeName>
        <fullName evidence="10">General secretion pathway protein H</fullName>
    </alternativeName>
</protein>
<sequence>MPVQTLIQPSPRARTQSGFTLIELMIVVTLLGIFAAIAVPSFNQFINKSRTQSFNNDLVALLQYARAAAVEQRTFIRVCRGEKALTVQRDCSEGDPIRVLEVPDMLSLTASAKEALFRYNGTGTETTWITCLGDDASSGFTTEAKASGSIQSWPRGKNGPESDMKACK</sequence>
<dbReference type="InterPro" id="IPR012902">
    <property type="entry name" value="N_methyl_site"/>
</dbReference>
<dbReference type="GO" id="GO:0005886">
    <property type="term" value="C:plasma membrane"/>
    <property type="evidence" value="ECO:0007669"/>
    <property type="project" value="UniProtKB-SubCell"/>
</dbReference>
<dbReference type="PROSITE" id="PS00409">
    <property type="entry name" value="PROKAR_NTER_METHYL"/>
    <property type="match status" value="1"/>
</dbReference>
<dbReference type="InterPro" id="IPR022346">
    <property type="entry name" value="T2SS_GspH"/>
</dbReference>
<keyword evidence="5" id="KW-0997">Cell inner membrane</keyword>
<evidence type="ECO:0000256" key="6">
    <source>
        <dbReference type="ARBA" id="ARBA00022692"/>
    </source>
</evidence>
<organism evidence="14 15">
    <name type="scientific">Pseudomonas straminea</name>
    <dbReference type="NCBI Taxonomy" id="47882"/>
    <lineage>
        <taxon>Bacteria</taxon>
        <taxon>Pseudomonadati</taxon>
        <taxon>Pseudomonadota</taxon>
        <taxon>Gammaproteobacteria</taxon>
        <taxon>Pseudomonadales</taxon>
        <taxon>Pseudomonadaceae</taxon>
        <taxon>Phytopseudomonas</taxon>
    </lineage>
</organism>
<proteinExistence type="inferred from homology"/>
<evidence type="ECO:0000256" key="8">
    <source>
        <dbReference type="ARBA" id="ARBA00023136"/>
    </source>
</evidence>
<dbReference type="InterPro" id="IPR002416">
    <property type="entry name" value="T2SS_protein-GspH"/>
</dbReference>
<evidence type="ECO:0000259" key="13">
    <source>
        <dbReference type="Pfam" id="PF12019"/>
    </source>
</evidence>
<evidence type="ECO:0000256" key="4">
    <source>
        <dbReference type="ARBA" id="ARBA00022481"/>
    </source>
</evidence>
<keyword evidence="15" id="KW-1185">Reference proteome</keyword>
<feature type="transmembrane region" description="Helical" evidence="12">
    <location>
        <begin position="21"/>
        <end position="42"/>
    </location>
</feature>
<dbReference type="RefSeq" id="WP_093499946.1">
    <property type="nucleotide sequence ID" value="NZ_BSSG01000001.1"/>
</dbReference>
<evidence type="ECO:0000256" key="1">
    <source>
        <dbReference type="ARBA" id="ARBA00004377"/>
    </source>
</evidence>
<comment type="subcellular location">
    <subcellularLocation>
        <location evidence="1">Cell inner membrane</location>
        <topology evidence="1">Single-pass membrane protein</topology>
    </subcellularLocation>
</comment>
<evidence type="ECO:0000256" key="2">
    <source>
        <dbReference type="ARBA" id="ARBA00021549"/>
    </source>
</evidence>
<comment type="similarity">
    <text evidence="9">Belongs to the GSP H family.</text>
</comment>
<evidence type="ECO:0000256" key="7">
    <source>
        <dbReference type="ARBA" id="ARBA00022989"/>
    </source>
</evidence>
<accession>A0A1I1RCN6</accession>
<dbReference type="InterPro" id="IPR045584">
    <property type="entry name" value="Pilin-like"/>
</dbReference>
<keyword evidence="6 12" id="KW-0812">Transmembrane</keyword>